<dbReference type="FunFam" id="3.30.980.10:FF:000004">
    <property type="entry name" value="Alanine--tRNA ligase, cytoplasmic"/>
    <property type="match status" value="1"/>
</dbReference>
<dbReference type="PRINTS" id="PR00980">
    <property type="entry name" value="TRNASYNTHALA"/>
</dbReference>
<dbReference type="InterPro" id="IPR018162">
    <property type="entry name" value="Ala-tRNA-ligase_IIc_anticod-bd"/>
</dbReference>
<evidence type="ECO:0000256" key="6">
    <source>
        <dbReference type="ARBA" id="ARBA00022840"/>
    </source>
</evidence>
<dbReference type="SUPFAM" id="SSF101353">
    <property type="entry name" value="Putative anticodon-binding domain of alanyl-tRNA synthetase (AlaRS)"/>
    <property type="match status" value="1"/>
</dbReference>
<keyword evidence="8" id="KW-0648">Protein biosynthesis</keyword>
<evidence type="ECO:0000256" key="9">
    <source>
        <dbReference type="ARBA" id="ARBA00023146"/>
    </source>
</evidence>
<dbReference type="CDD" id="cd00673">
    <property type="entry name" value="AlaRS_core"/>
    <property type="match status" value="1"/>
</dbReference>
<keyword evidence="4 11" id="KW-0436">Ligase</keyword>
<keyword evidence="5" id="KW-0547">Nucleotide-binding</keyword>
<gene>
    <name evidence="11" type="ORF">US19_C0021G0028</name>
</gene>
<dbReference type="InterPro" id="IPR045864">
    <property type="entry name" value="aa-tRNA-synth_II/BPL/LPL"/>
</dbReference>
<dbReference type="AlphaFoldDB" id="A0A0G0ESV2"/>
<dbReference type="Gene3D" id="3.30.980.10">
    <property type="entry name" value="Threonyl-trna Synthetase, Chain A, domain 2"/>
    <property type="match status" value="1"/>
</dbReference>
<evidence type="ECO:0000256" key="8">
    <source>
        <dbReference type="ARBA" id="ARBA00022917"/>
    </source>
</evidence>
<keyword evidence="9" id="KW-0030">Aminoacyl-tRNA synthetase</keyword>
<evidence type="ECO:0000313" key="11">
    <source>
        <dbReference type="EMBL" id="KKQ08612.1"/>
    </source>
</evidence>
<dbReference type="PATRIC" id="fig|1618426.3.peg.768"/>
<evidence type="ECO:0000259" key="10">
    <source>
        <dbReference type="PROSITE" id="PS50860"/>
    </source>
</evidence>
<dbReference type="GO" id="GO:0000049">
    <property type="term" value="F:tRNA binding"/>
    <property type="evidence" value="ECO:0007669"/>
    <property type="project" value="UniProtKB-KW"/>
</dbReference>
<comment type="similarity">
    <text evidence="1">Belongs to the class-II aminoacyl-tRNA synthetase family.</text>
</comment>
<dbReference type="Proteomes" id="UP000034492">
    <property type="component" value="Unassembled WGS sequence"/>
</dbReference>
<dbReference type="GO" id="GO:0005524">
    <property type="term" value="F:ATP binding"/>
    <property type="evidence" value="ECO:0007669"/>
    <property type="project" value="UniProtKB-KW"/>
</dbReference>
<dbReference type="NCBIfam" id="NF002436">
    <property type="entry name" value="PRK01584.1"/>
    <property type="match status" value="1"/>
</dbReference>
<dbReference type="PANTHER" id="PTHR11777:SF9">
    <property type="entry name" value="ALANINE--TRNA LIGASE, CYTOPLASMIC"/>
    <property type="match status" value="1"/>
</dbReference>
<keyword evidence="7" id="KW-0694">RNA-binding</keyword>
<dbReference type="InterPro" id="IPR002318">
    <property type="entry name" value="Ala-tRNA-lgiase_IIc"/>
</dbReference>
<sequence length="614" mass="70466">MTSRELRQKYLDFFANHNKYPHKVIVSSSLVPSDEEQLEGKEKVLFTSAGMQPLIPYLTGVKEPPSKRLVDAQICIRTDDIEEVGDGTHHTFFEMLGNWSIGDYWKKEAIELSFEFLTKKLGIPVEKLAVSVFAGDEDAPQDEESANAWKSLGISEERIAYLGKEENWWPTSRRESDGTLKNAFGPCGPDTEMFYWVGKGKAPEKFDPEDKNWVEIWNDVFMQFNRKPDGTLEDLPAQNVDTGMGFERTLAVLNGKDNDYETDLWELIIEEIKKHTINPDERTVRIIADHLKAATFLIISGVTPSNKLQGYILRRLIRRVAVKLHPIRKKEIPTDALISLVCEAVLETYDGILGVRKDLQREKVVRVVVEEIERFGKSLEKGLKEIEKKEFIDGKIAFDLYQTFGFPLEVTEELVRQKGQKLDREQFREEFRKHQEISRAGSLGKFAGGLAGHSEIEIKYHTTTHLLHQALRDVLGPQVFQKGSNITQERLRFDFSYDKKMTEEEIKKTEEIINERIKEDLKVDRKFMSVPEAKELNAIGLFDEKYDKEVSIYAIGPNFELDKDAKDQRERGGYYSMEFCGGPHVEHTGVIGKIKIVKEEAVSSGVRRIRVELL</sequence>
<dbReference type="InterPro" id="IPR018163">
    <property type="entry name" value="Thr/Ala-tRNA-synth_IIc_edit"/>
</dbReference>
<dbReference type="GO" id="GO:0004813">
    <property type="term" value="F:alanine-tRNA ligase activity"/>
    <property type="evidence" value="ECO:0007669"/>
    <property type="project" value="UniProtKB-EC"/>
</dbReference>
<dbReference type="EC" id="6.1.1.7" evidence="2"/>
<keyword evidence="6" id="KW-0067">ATP-binding</keyword>
<accession>A0A0G0ESV2</accession>
<dbReference type="PANTHER" id="PTHR11777">
    <property type="entry name" value="ALANYL-TRNA SYNTHETASE"/>
    <property type="match status" value="1"/>
</dbReference>
<evidence type="ECO:0000256" key="2">
    <source>
        <dbReference type="ARBA" id="ARBA00013168"/>
    </source>
</evidence>
<dbReference type="InterPro" id="IPR050058">
    <property type="entry name" value="Ala-tRNA_ligase"/>
</dbReference>
<organism evidence="11 12">
    <name type="scientific">Candidatus Daviesbacteria bacterium GW2011_GWB1_36_5</name>
    <dbReference type="NCBI Taxonomy" id="1618426"/>
    <lineage>
        <taxon>Bacteria</taxon>
        <taxon>Candidatus Daviesiibacteriota</taxon>
    </lineage>
</organism>
<dbReference type="SUPFAM" id="SSF55681">
    <property type="entry name" value="Class II aaRS and biotin synthetases"/>
    <property type="match status" value="1"/>
</dbReference>
<evidence type="ECO:0000256" key="4">
    <source>
        <dbReference type="ARBA" id="ARBA00022598"/>
    </source>
</evidence>
<dbReference type="SMART" id="SM00863">
    <property type="entry name" value="tRNA_SAD"/>
    <property type="match status" value="1"/>
</dbReference>
<reference evidence="11 12" key="1">
    <citation type="journal article" date="2015" name="Nature">
        <title>rRNA introns, odd ribosomes, and small enigmatic genomes across a large radiation of phyla.</title>
        <authorList>
            <person name="Brown C.T."/>
            <person name="Hug L.A."/>
            <person name="Thomas B.C."/>
            <person name="Sharon I."/>
            <person name="Castelle C.J."/>
            <person name="Singh A."/>
            <person name="Wilkins M.J."/>
            <person name="Williams K.H."/>
            <person name="Banfield J.F."/>
        </authorList>
    </citation>
    <scope>NUCLEOTIDE SEQUENCE [LARGE SCALE GENOMIC DNA]</scope>
</reference>
<feature type="domain" description="Alanyl-transfer RNA synthetases family profile" evidence="10">
    <location>
        <begin position="1"/>
        <end position="609"/>
    </location>
</feature>
<dbReference type="GO" id="GO:0005737">
    <property type="term" value="C:cytoplasm"/>
    <property type="evidence" value="ECO:0007669"/>
    <property type="project" value="InterPro"/>
</dbReference>
<dbReference type="Gene3D" id="3.30.930.10">
    <property type="entry name" value="Bira Bifunctional Protein, Domain 2"/>
    <property type="match status" value="1"/>
</dbReference>
<dbReference type="GO" id="GO:0002161">
    <property type="term" value="F:aminoacyl-tRNA deacylase activity"/>
    <property type="evidence" value="ECO:0007669"/>
    <property type="project" value="TreeGrafter"/>
</dbReference>
<dbReference type="Pfam" id="PF01411">
    <property type="entry name" value="tRNA-synt_2c"/>
    <property type="match status" value="1"/>
</dbReference>
<name>A0A0G0ESV2_9BACT</name>
<evidence type="ECO:0000256" key="3">
    <source>
        <dbReference type="ARBA" id="ARBA00022555"/>
    </source>
</evidence>
<comment type="caution">
    <text evidence="11">The sequence shown here is derived from an EMBL/GenBank/DDBJ whole genome shotgun (WGS) entry which is preliminary data.</text>
</comment>
<dbReference type="SUPFAM" id="SSF55186">
    <property type="entry name" value="ThrRS/AlaRS common domain"/>
    <property type="match status" value="1"/>
</dbReference>
<dbReference type="PROSITE" id="PS50860">
    <property type="entry name" value="AA_TRNA_LIGASE_II_ALA"/>
    <property type="match status" value="1"/>
</dbReference>
<evidence type="ECO:0000256" key="5">
    <source>
        <dbReference type="ARBA" id="ARBA00022741"/>
    </source>
</evidence>
<proteinExistence type="inferred from homology"/>
<dbReference type="InterPro" id="IPR018164">
    <property type="entry name" value="Ala-tRNA-synth_IIc_N"/>
</dbReference>
<evidence type="ECO:0000313" key="12">
    <source>
        <dbReference type="Proteomes" id="UP000034492"/>
    </source>
</evidence>
<dbReference type="InterPro" id="IPR012947">
    <property type="entry name" value="tRNA_SAD"/>
</dbReference>
<evidence type="ECO:0000256" key="1">
    <source>
        <dbReference type="ARBA" id="ARBA00008226"/>
    </source>
</evidence>
<dbReference type="EMBL" id="LBSA01000021">
    <property type="protein sequence ID" value="KKQ08612.1"/>
    <property type="molecule type" value="Genomic_DNA"/>
</dbReference>
<dbReference type="InterPro" id="IPR018165">
    <property type="entry name" value="Ala-tRNA-synth_IIc_core"/>
</dbReference>
<dbReference type="GO" id="GO:0006419">
    <property type="term" value="P:alanyl-tRNA aminoacylation"/>
    <property type="evidence" value="ECO:0007669"/>
    <property type="project" value="InterPro"/>
</dbReference>
<dbReference type="Gene3D" id="3.30.54.20">
    <property type="match status" value="1"/>
</dbReference>
<dbReference type="Pfam" id="PF07973">
    <property type="entry name" value="tRNA_SAD"/>
    <property type="match status" value="1"/>
</dbReference>
<evidence type="ECO:0000256" key="7">
    <source>
        <dbReference type="ARBA" id="ARBA00022884"/>
    </source>
</evidence>
<keyword evidence="3" id="KW-0820">tRNA-binding</keyword>
<protein>
    <recommendedName>
        <fullName evidence="2">alanine--tRNA ligase</fullName>
        <ecNumber evidence="2">6.1.1.7</ecNumber>
    </recommendedName>
</protein>